<dbReference type="AlphaFoldDB" id="A0AA37PG76"/>
<evidence type="ECO:0000313" key="2">
    <source>
        <dbReference type="EMBL" id="GKT51725.1"/>
    </source>
</evidence>
<name>A0AA37PG76_9PEZI</name>
<dbReference type="RefSeq" id="XP_049126004.1">
    <property type="nucleotide sequence ID" value="XM_049270047.1"/>
</dbReference>
<accession>A0AA37PG76</accession>
<protein>
    <submittedName>
        <fullName evidence="2">Uncharacterized protein</fullName>
    </submittedName>
</protein>
<dbReference type="EMBL" id="BQXU01000052">
    <property type="protein sequence ID" value="GKT51725.1"/>
    <property type="molecule type" value="Genomic_DNA"/>
</dbReference>
<evidence type="ECO:0000313" key="1">
    <source>
        <dbReference type="EMBL" id="GKT43654.1"/>
    </source>
</evidence>
<dbReference type="Proteomes" id="UP001055115">
    <property type="component" value="Unassembled WGS sequence"/>
</dbReference>
<dbReference type="EMBL" id="BQXU01000069">
    <property type="protein sequence ID" value="GKT52495.1"/>
    <property type="molecule type" value="Genomic_DNA"/>
</dbReference>
<reference evidence="2 4" key="1">
    <citation type="submission" date="2022-03" db="EMBL/GenBank/DDBJ databases">
        <title>Genome data of Colletotrichum spp.</title>
        <authorList>
            <person name="Utami Y.D."/>
            <person name="Hiruma K."/>
        </authorList>
    </citation>
    <scope>NUCLEOTIDE SEQUENCE [LARGE SCALE GENOMIC DNA]</scope>
    <source>
        <strain evidence="2 4">MAFF 239500</strain>
    </source>
</reference>
<comment type="caution">
    <text evidence="2">The sequence shown here is derived from an EMBL/GenBank/DDBJ whole genome shotgun (WGS) entry which is preliminary data.</text>
</comment>
<evidence type="ECO:0000313" key="3">
    <source>
        <dbReference type="EMBL" id="GKT52495.1"/>
    </source>
</evidence>
<evidence type="ECO:0000313" key="4">
    <source>
        <dbReference type="Proteomes" id="UP001055115"/>
    </source>
</evidence>
<keyword evidence="4" id="KW-1185">Reference proteome</keyword>
<proteinExistence type="predicted"/>
<dbReference type="EMBL" id="BQXU01000007">
    <property type="protein sequence ID" value="GKT43654.1"/>
    <property type="molecule type" value="Genomic_DNA"/>
</dbReference>
<organism evidence="2 4">
    <name type="scientific">Colletotrichum spaethianum</name>
    <dbReference type="NCBI Taxonomy" id="700344"/>
    <lineage>
        <taxon>Eukaryota</taxon>
        <taxon>Fungi</taxon>
        <taxon>Dikarya</taxon>
        <taxon>Ascomycota</taxon>
        <taxon>Pezizomycotina</taxon>
        <taxon>Sordariomycetes</taxon>
        <taxon>Hypocreomycetidae</taxon>
        <taxon>Glomerellales</taxon>
        <taxon>Glomerellaceae</taxon>
        <taxon>Colletotrichum</taxon>
        <taxon>Colletotrichum spaethianum species complex</taxon>
    </lineage>
</organism>
<gene>
    <name evidence="1" type="ORF">ColSpa_03835</name>
    <name evidence="2" type="ORF">ColSpa_11906</name>
    <name evidence="3" type="ORF">ColSpa_12676</name>
</gene>
<dbReference type="GeneID" id="73324637"/>
<sequence>MNIVCHPRRGRPYGFQQALKSGLRLCVKDLRLVAERFGSPEDLSCGLVSYPASPGGGSASVCRLGTVGIDNNIPL</sequence>